<dbReference type="GO" id="GO:0003824">
    <property type="term" value="F:catalytic activity"/>
    <property type="evidence" value="ECO:0007669"/>
    <property type="project" value="InterPro"/>
</dbReference>
<dbReference type="InterPro" id="IPR035994">
    <property type="entry name" value="Nucleoside_phosphorylase_sf"/>
</dbReference>
<dbReference type="eggNOG" id="ENOG502QQ8X">
    <property type="taxonomic scope" value="Eukaryota"/>
</dbReference>
<name>S8BN46_DACHA</name>
<reference evidence="3" key="2">
    <citation type="submission" date="2013-04" db="EMBL/GenBank/DDBJ databases">
        <title>Genomic mechanisms accounting for the adaptation to parasitism in nematode-trapping fungi.</title>
        <authorList>
            <person name="Ahren D.G."/>
        </authorList>
    </citation>
    <scope>NUCLEOTIDE SEQUENCE [LARGE SCALE GENOMIC DNA]</scope>
    <source>
        <strain evidence="3">CBS 200.50</strain>
    </source>
</reference>
<dbReference type="HOGENOM" id="CLU_000288_34_22_1"/>
<dbReference type="AlphaFoldDB" id="S8BN46"/>
<reference evidence="2 3" key="1">
    <citation type="journal article" date="2013" name="PLoS Genet.">
        <title>Genomic mechanisms accounting for the adaptation to parasitism in nematode-trapping fungi.</title>
        <authorList>
            <person name="Meerupati T."/>
            <person name="Andersson K.M."/>
            <person name="Friman E."/>
            <person name="Kumar D."/>
            <person name="Tunlid A."/>
            <person name="Ahren D."/>
        </authorList>
    </citation>
    <scope>NUCLEOTIDE SEQUENCE [LARGE SCALE GENOMIC DNA]</scope>
    <source>
        <strain evidence="2 3">CBS 200.50</strain>
    </source>
</reference>
<evidence type="ECO:0000313" key="3">
    <source>
        <dbReference type="Proteomes" id="UP000015100"/>
    </source>
</evidence>
<dbReference type="PANTHER" id="PTHR46082:SF11">
    <property type="entry name" value="AAA+ ATPASE DOMAIN-CONTAINING PROTEIN-RELATED"/>
    <property type="match status" value="1"/>
</dbReference>
<dbReference type="EMBL" id="AQGS01000272">
    <property type="protein sequence ID" value="EPS40848.1"/>
    <property type="molecule type" value="Genomic_DNA"/>
</dbReference>
<evidence type="ECO:0000313" key="2">
    <source>
        <dbReference type="EMBL" id="EPS40848.1"/>
    </source>
</evidence>
<dbReference type="Proteomes" id="UP000015100">
    <property type="component" value="Unassembled WGS sequence"/>
</dbReference>
<dbReference type="OMA" id="WICAIET"/>
<feature type="region of interest" description="Disordered" evidence="1">
    <location>
        <begin position="1"/>
        <end position="20"/>
    </location>
</feature>
<dbReference type="InterPro" id="IPR053137">
    <property type="entry name" value="NLR-like"/>
</dbReference>
<protein>
    <submittedName>
        <fullName evidence="2">Uncharacterized protein</fullName>
    </submittedName>
</protein>
<proteinExistence type="predicted"/>
<sequence>MSKRRSSVNAEEPGPNKRSRYNNTHYTVGWICAIPTEYVAAQSFLDEEHESPDFVPPNDNNDYALGKIKAHNVVIAVLPDGEYGTSSTAAVTKDLVRTFPNIRIGLMVGIAGGAPSKKHDIRLGDIVVSALRNGKGGVFQYDFGKTIQNQAFRTTGFLNQPPVLLRTAVSGLASVYERKGHRLTEAIDDVLARNKRLKRRYERPDQSTDRLYKSNIVHPSEEGASCAVACGNDSSKLIIRPERDEDDDIPAIHYGLIASGNRLMKDAMVRDRLAAEKDVLCFEVGAAGSMNQLPCIVIRSICDYSDSHKNDEWQGYAAMVAAAYAKDLLCRIAPNKVEEEKRVTEVLESVEAIANDTSDDVKHIRHEMMDAKIFR</sequence>
<gene>
    <name evidence="2" type="ORF">H072_5262</name>
</gene>
<comment type="caution">
    <text evidence="2">The sequence shown here is derived from an EMBL/GenBank/DDBJ whole genome shotgun (WGS) entry which is preliminary data.</text>
</comment>
<dbReference type="OrthoDB" id="1577640at2759"/>
<dbReference type="GO" id="GO:0009116">
    <property type="term" value="P:nucleoside metabolic process"/>
    <property type="evidence" value="ECO:0007669"/>
    <property type="project" value="InterPro"/>
</dbReference>
<dbReference type="SUPFAM" id="SSF53167">
    <property type="entry name" value="Purine and uridine phosphorylases"/>
    <property type="match status" value="1"/>
</dbReference>
<evidence type="ECO:0000256" key="1">
    <source>
        <dbReference type="SAM" id="MobiDB-lite"/>
    </source>
</evidence>
<keyword evidence="3" id="KW-1185">Reference proteome</keyword>
<accession>S8BN46</accession>
<dbReference type="PANTHER" id="PTHR46082">
    <property type="entry name" value="ATP/GTP-BINDING PROTEIN-RELATED"/>
    <property type="match status" value="1"/>
</dbReference>
<dbReference type="Gene3D" id="3.40.50.1580">
    <property type="entry name" value="Nucleoside phosphorylase domain"/>
    <property type="match status" value="1"/>
</dbReference>
<organism evidence="2 3">
    <name type="scientific">Dactylellina haptotyla (strain CBS 200.50)</name>
    <name type="common">Nematode-trapping fungus</name>
    <name type="synonym">Monacrosporium haptotylum</name>
    <dbReference type="NCBI Taxonomy" id="1284197"/>
    <lineage>
        <taxon>Eukaryota</taxon>
        <taxon>Fungi</taxon>
        <taxon>Dikarya</taxon>
        <taxon>Ascomycota</taxon>
        <taxon>Pezizomycotina</taxon>
        <taxon>Orbiliomycetes</taxon>
        <taxon>Orbiliales</taxon>
        <taxon>Orbiliaceae</taxon>
        <taxon>Dactylellina</taxon>
    </lineage>
</organism>
<dbReference type="STRING" id="1284197.S8BN46"/>